<protein>
    <submittedName>
        <fullName evidence="1">19856_t:CDS:1</fullName>
    </submittedName>
</protein>
<comment type="caution">
    <text evidence="1">The sequence shown here is derived from an EMBL/GenBank/DDBJ whole genome shotgun (WGS) entry which is preliminary data.</text>
</comment>
<reference evidence="1" key="1">
    <citation type="submission" date="2021-06" db="EMBL/GenBank/DDBJ databases">
        <authorList>
            <person name="Kallberg Y."/>
            <person name="Tangrot J."/>
            <person name="Rosling A."/>
        </authorList>
    </citation>
    <scope>NUCLEOTIDE SEQUENCE</scope>
    <source>
        <strain evidence="1">MA461A</strain>
    </source>
</reference>
<dbReference type="Proteomes" id="UP000789920">
    <property type="component" value="Unassembled WGS sequence"/>
</dbReference>
<accession>A0ACA9QSR5</accession>
<feature type="non-terminal residue" evidence="1">
    <location>
        <position position="360"/>
    </location>
</feature>
<keyword evidence="2" id="KW-1185">Reference proteome</keyword>
<feature type="non-terminal residue" evidence="1">
    <location>
        <position position="1"/>
    </location>
</feature>
<evidence type="ECO:0000313" key="2">
    <source>
        <dbReference type="Proteomes" id="UP000789920"/>
    </source>
</evidence>
<sequence>SHNIPKEGPVIFVGAPHVNTFVDGLILMRYSQRQMFVMIAQKAIRYGHYVGALTRATHSIVVKRPTDLAEPGKGKIFLDKNKADPLRINGINTEFTKQLKVGYQISLPREYELCEITEIISDTELVIKKEFKEPKALEVLTQPGGTSYTCVPYVDQSNLYRIVFEIMNSGKCIGVFPEGRSHDRPELIPLKAGVAFMALGAMAAYPGLDVKIVPCGLNYFQAHQFRSRAVIEFGPPISISSELVEKYNKNGLDRKEACNKLMEIIYEKLKSLAVTAPDYETLSVIRVARCLCKPENRRLEIDEVIDLDRRLINGYMKFKDNSKIQEIYKKVKKYDQLLKHYGLNDYQVQKTTIGKFRALA</sequence>
<evidence type="ECO:0000313" key="1">
    <source>
        <dbReference type="EMBL" id="CAG8761234.1"/>
    </source>
</evidence>
<organism evidence="1 2">
    <name type="scientific">Racocetra persica</name>
    <dbReference type="NCBI Taxonomy" id="160502"/>
    <lineage>
        <taxon>Eukaryota</taxon>
        <taxon>Fungi</taxon>
        <taxon>Fungi incertae sedis</taxon>
        <taxon>Mucoromycota</taxon>
        <taxon>Glomeromycotina</taxon>
        <taxon>Glomeromycetes</taxon>
        <taxon>Diversisporales</taxon>
        <taxon>Gigasporaceae</taxon>
        <taxon>Racocetra</taxon>
    </lineage>
</organism>
<name>A0ACA9QSR5_9GLOM</name>
<gene>
    <name evidence="1" type="ORF">RPERSI_LOCUS15252</name>
</gene>
<dbReference type="EMBL" id="CAJVQC010036391">
    <property type="protein sequence ID" value="CAG8761234.1"/>
    <property type="molecule type" value="Genomic_DNA"/>
</dbReference>
<proteinExistence type="predicted"/>